<sequence length="53" mass="6129">MKILMDRADIIDVTRAAHRIDDFENIYKSAFLSRVKEMGVKNGNCQTRTLLET</sequence>
<proteinExistence type="predicted"/>
<protein>
    <submittedName>
        <fullName evidence="1">Uncharacterized protein</fullName>
    </submittedName>
</protein>
<organism evidence="1">
    <name type="scientific">Arion vulgaris</name>
    <dbReference type="NCBI Taxonomy" id="1028688"/>
    <lineage>
        <taxon>Eukaryota</taxon>
        <taxon>Metazoa</taxon>
        <taxon>Spiralia</taxon>
        <taxon>Lophotrochozoa</taxon>
        <taxon>Mollusca</taxon>
        <taxon>Gastropoda</taxon>
        <taxon>Heterobranchia</taxon>
        <taxon>Euthyneura</taxon>
        <taxon>Panpulmonata</taxon>
        <taxon>Eupulmonata</taxon>
        <taxon>Stylommatophora</taxon>
        <taxon>Helicina</taxon>
        <taxon>Arionoidea</taxon>
        <taxon>Arionidae</taxon>
        <taxon>Arion</taxon>
    </lineage>
</organism>
<dbReference type="EMBL" id="HACG01028355">
    <property type="protein sequence ID" value="CEK75220.1"/>
    <property type="molecule type" value="Transcribed_RNA"/>
</dbReference>
<reference evidence="1" key="1">
    <citation type="submission" date="2014-12" db="EMBL/GenBank/DDBJ databases">
        <title>Insight into the proteome of Arion vulgaris.</title>
        <authorList>
            <person name="Aradska J."/>
            <person name="Bulat T."/>
            <person name="Smidak R."/>
            <person name="Sarate P."/>
            <person name="Gangsoo J."/>
            <person name="Sialana F."/>
            <person name="Bilban M."/>
            <person name="Lubec G."/>
        </authorList>
    </citation>
    <scope>NUCLEOTIDE SEQUENCE</scope>
    <source>
        <tissue evidence="1">Skin</tissue>
    </source>
</reference>
<name>A0A0B7A5G2_9EUPU</name>
<accession>A0A0B7A5G2</accession>
<dbReference type="AlphaFoldDB" id="A0A0B7A5G2"/>
<evidence type="ECO:0000313" key="1">
    <source>
        <dbReference type="EMBL" id="CEK75220.1"/>
    </source>
</evidence>
<gene>
    <name evidence="1" type="primary">ORF94575</name>
</gene>